<dbReference type="Proteomes" id="UP000717996">
    <property type="component" value="Unassembled WGS sequence"/>
</dbReference>
<comment type="caution">
    <text evidence="1">The sequence shown here is derived from an EMBL/GenBank/DDBJ whole genome shotgun (WGS) entry which is preliminary data.</text>
</comment>
<dbReference type="EMBL" id="JAANIT010000136">
    <property type="protein sequence ID" value="KAG1551617.1"/>
    <property type="molecule type" value="Genomic_DNA"/>
</dbReference>
<evidence type="ECO:0000313" key="2">
    <source>
        <dbReference type="Proteomes" id="UP000717996"/>
    </source>
</evidence>
<accession>A0A9P6YLD2</accession>
<sequence length="166" mass="18689">MGKFKPDYIAYVKTRSTRYDPTIAKVKPTSANPGKPPSDLVKLGQQMKVMLNNLISYKIFSSVVCGILVEGKDCSLYKMDIIGQSFYRMVLVASFPLCTTLSKLCLIPNMSLCMIYLKDITIDTAKKVEKSELTKAKGQRKLENVVPESWMRHVTCTFKCKKTDGD</sequence>
<proteinExistence type="predicted"/>
<organism evidence="1 2">
    <name type="scientific">Rhizopus oryzae</name>
    <name type="common">Mucormycosis agent</name>
    <name type="synonym">Rhizopus arrhizus var. delemar</name>
    <dbReference type="NCBI Taxonomy" id="64495"/>
    <lineage>
        <taxon>Eukaryota</taxon>
        <taxon>Fungi</taxon>
        <taxon>Fungi incertae sedis</taxon>
        <taxon>Mucoromycota</taxon>
        <taxon>Mucoromycotina</taxon>
        <taxon>Mucoromycetes</taxon>
        <taxon>Mucorales</taxon>
        <taxon>Mucorineae</taxon>
        <taxon>Rhizopodaceae</taxon>
        <taxon>Rhizopus</taxon>
    </lineage>
</organism>
<gene>
    <name evidence="1" type="ORF">G6F51_001740</name>
</gene>
<protein>
    <submittedName>
        <fullName evidence="1">Uncharacterized protein</fullName>
    </submittedName>
</protein>
<reference evidence="1" key="1">
    <citation type="journal article" date="2020" name="Microb. Genom.">
        <title>Genetic diversity of clinical and environmental Mucorales isolates obtained from an investigation of mucormycosis cases among solid organ transplant recipients.</title>
        <authorList>
            <person name="Nguyen M.H."/>
            <person name="Kaul D."/>
            <person name="Muto C."/>
            <person name="Cheng S.J."/>
            <person name="Richter R.A."/>
            <person name="Bruno V.M."/>
            <person name="Liu G."/>
            <person name="Beyhan S."/>
            <person name="Sundermann A.J."/>
            <person name="Mounaud S."/>
            <person name="Pasculle A.W."/>
            <person name="Nierman W.C."/>
            <person name="Driscoll E."/>
            <person name="Cumbie R."/>
            <person name="Clancy C.J."/>
            <person name="Dupont C.L."/>
        </authorList>
    </citation>
    <scope>NUCLEOTIDE SEQUENCE</scope>
    <source>
        <strain evidence="1">GL16</strain>
    </source>
</reference>
<dbReference type="OrthoDB" id="2287485at2759"/>
<evidence type="ECO:0000313" key="1">
    <source>
        <dbReference type="EMBL" id="KAG1551617.1"/>
    </source>
</evidence>
<dbReference type="AlphaFoldDB" id="A0A9P6YLD2"/>
<name>A0A9P6YLD2_RHIOR</name>